<feature type="domain" description="DUF5753" evidence="2">
    <location>
        <begin position="1"/>
        <end position="66"/>
    </location>
</feature>
<proteinExistence type="predicted"/>
<evidence type="ECO:0000313" key="3">
    <source>
        <dbReference type="EMBL" id="RJO75250.1"/>
    </source>
</evidence>
<organism evidence="3 4">
    <name type="scientific">Nocardia panacis</name>
    <dbReference type="NCBI Taxonomy" id="2340916"/>
    <lineage>
        <taxon>Bacteria</taxon>
        <taxon>Bacillati</taxon>
        <taxon>Actinomycetota</taxon>
        <taxon>Actinomycetes</taxon>
        <taxon>Mycobacteriales</taxon>
        <taxon>Nocardiaceae</taxon>
        <taxon>Nocardia</taxon>
    </lineage>
</organism>
<accession>A0A3A4KQG7</accession>
<name>A0A3A4KQG7_9NOCA</name>
<reference evidence="3 4" key="1">
    <citation type="submission" date="2018-09" db="EMBL/GenBank/DDBJ databases">
        <title>YIM PH21274 draft genome.</title>
        <authorList>
            <person name="Miao C."/>
        </authorList>
    </citation>
    <scope>NUCLEOTIDE SEQUENCE [LARGE SCALE GENOMIC DNA]</scope>
    <source>
        <strain evidence="3 4">YIM PH 21724</strain>
    </source>
</reference>
<dbReference type="InterPro" id="IPR043917">
    <property type="entry name" value="DUF5753"/>
</dbReference>
<evidence type="ECO:0000256" key="1">
    <source>
        <dbReference type="SAM" id="MobiDB-lite"/>
    </source>
</evidence>
<evidence type="ECO:0000313" key="4">
    <source>
        <dbReference type="Proteomes" id="UP000266677"/>
    </source>
</evidence>
<protein>
    <recommendedName>
        <fullName evidence="2">DUF5753 domain-containing protein</fullName>
    </recommendedName>
</protein>
<dbReference type="EMBL" id="QZFU01000019">
    <property type="protein sequence ID" value="RJO75250.1"/>
    <property type="molecule type" value="Genomic_DNA"/>
</dbReference>
<dbReference type="Proteomes" id="UP000266677">
    <property type="component" value="Unassembled WGS sequence"/>
</dbReference>
<sequence>MAEQIHKLILDSERPNITIRLLPFTAELGGHPPSSFAVLDIPTEPATAYLDGGGCGDMVVDEEGIRAGVEAERRRGVQDCLTMKMIVDRGAASGRRAEKRGPGAGNRTSAHG</sequence>
<evidence type="ECO:0000259" key="2">
    <source>
        <dbReference type="Pfam" id="PF19054"/>
    </source>
</evidence>
<comment type="caution">
    <text evidence="3">The sequence shown here is derived from an EMBL/GenBank/DDBJ whole genome shotgun (WGS) entry which is preliminary data.</text>
</comment>
<gene>
    <name evidence="3" type="ORF">D5S18_18020</name>
</gene>
<feature type="region of interest" description="Disordered" evidence="1">
    <location>
        <begin position="91"/>
        <end position="112"/>
    </location>
</feature>
<dbReference type="AlphaFoldDB" id="A0A3A4KQG7"/>
<dbReference type="Pfam" id="PF19054">
    <property type="entry name" value="DUF5753"/>
    <property type="match status" value="1"/>
</dbReference>
<keyword evidence="4" id="KW-1185">Reference proteome</keyword>